<evidence type="ECO:0000259" key="8">
    <source>
        <dbReference type="PROSITE" id="PS50106"/>
    </source>
</evidence>
<proteinExistence type="inferred from homology"/>
<feature type="domain" description="PDZ" evidence="8">
    <location>
        <begin position="247"/>
        <end position="319"/>
    </location>
</feature>
<dbReference type="PANTHER" id="PTHR32060">
    <property type="entry name" value="TAIL-SPECIFIC PROTEASE"/>
    <property type="match status" value="1"/>
</dbReference>
<dbReference type="HOGENOM" id="CLU_016199_1_0_6"/>
<comment type="similarity">
    <text evidence="1 5">Belongs to the peptidase S41A family.</text>
</comment>
<dbReference type="FunFam" id="3.90.226.10:FF:000090">
    <property type="entry name" value="Tail-specific protease"/>
    <property type="match status" value="1"/>
</dbReference>
<evidence type="ECO:0000256" key="2">
    <source>
        <dbReference type="ARBA" id="ARBA00022670"/>
    </source>
</evidence>
<dbReference type="STRING" id="698738.OLEAN_C16600"/>
<keyword evidence="4 5" id="KW-0720">Serine protease</keyword>
<protein>
    <submittedName>
        <fullName evidence="9">Similar to periplasmic tail-specific protease</fullName>
    </submittedName>
</protein>
<dbReference type="Proteomes" id="UP000032749">
    <property type="component" value="Chromosome"/>
</dbReference>
<dbReference type="GO" id="GO:0006508">
    <property type="term" value="P:proteolysis"/>
    <property type="evidence" value="ECO:0007669"/>
    <property type="project" value="UniProtKB-KW"/>
</dbReference>
<keyword evidence="2 5" id="KW-0645">Protease</keyword>
<evidence type="ECO:0000256" key="4">
    <source>
        <dbReference type="ARBA" id="ARBA00022825"/>
    </source>
</evidence>
<dbReference type="GO" id="GO:0008236">
    <property type="term" value="F:serine-type peptidase activity"/>
    <property type="evidence" value="ECO:0007669"/>
    <property type="project" value="UniProtKB-KW"/>
</dbReference>
<evidence type="ECO:0000256" key="1">
    <source>
        <dbReference type="ARBA" id="ARBA00009179"/>
    </source>
</evidence>
<dbReference type="CDD" id="cd06782">
    <property type="entry name" value="cpPDZ_CPP-like"/>
    <property type="match status" value="1"/>
</dbReference>
<feature type="signal peptide" evidence="7">
    <location>
        <begin position="1"/>
        <end position="27"/>
    </location>
</feature>
<dbReference type="EMBL" id="FO203512">
    <property type="protein sequence ID" value="CCK75836.1"/>
    <property type="molecule type" value="Genomic_DNA"/>
</dbReference>
<dbReference type="InterPro" id="IPR005151">
    <property type="entry name" value="Tail-specific_protease"/>
</dbReference>
<dbReference type="SMART" id="SM00228">
    <property type="entry name" value="PDZ"/>
    <property type="match status" value="1"/>
</dbReference>
<dbReference type="PANTHER" id="PTHR32060:SF22">
    <property type="entry name" value="CARBOXYL-TERMINAL-PROCESSING PEPTIDASE 3, CHLOROPLASTIC"/>
    <property type="match status" value="1"/>
</dbReference>
<dbReference type="Gene3D" id="2.30.42.10">
    <property type="match status" value="1"/>
</dbReference>
<sequence>MKKTRTLFVKTSAFLSLSLFAAFPASATIPVAEIDAPFQARTFTQTQVTTSKQSLHQLLGRHYEKQRLNDDLSSKIYDLYLKSMDGTHSYFLASDIEEFEKYRLKLDDGLIKGNLDAPFAMYNRLQQRVTERLSFLLKQLPEKAKAYDFSTDEKLSLDRENVEWSESSEELDDLWRKRLKNSILNLRLADKEDDDIYELLSKRYHNQLNRTHLANEDDGFQVYMNSVTHAFDPHTAYFSPRNTENFNINMSLSLQGIGAVLQTEDEHTKVVRLVPAGPADKAGQLQTADKITGVGQGDEEIVDVIGWRLDEVVDLIRGAKGTTVRLEIIPSDANDLKTKIINIVRDEVKLEEQSAQKEIIEIPQGDKVLRIGVIDIPTFYIDFQGRQEGKKDFKSTTRDVERLVNELKEENVEGIIVDLRNNGGGSLDEALNLTDLFIDRGPVVQVRYSNGYVQVLPEHKNQKPGIVYDGPIAVLTNRLSASASEIFAGAIQDYGRGIIVGGQTFGKGTVQSVLPLEHGQLKLTQAKFYRVSGDSTQHQGVIPDILFPSLFDKEKIGESALDEALAWDTIRPAGYKSKRDFQQWLPVLRESHQARIETNPDFIYLHNQKELMTELRQRTDITLNEKQRKQEREDNKKQRLDIENKRRKAKGMELLTELKSDDNSEEKSSDKKKDAEKKESKNLTDSKDSNTEGKSSVEVDKETEEEKEPDALLLETGNILVDLMSLGKKPVTEQQQAQK</sequence>
<dbReference type="GO" id="GO:0004175">
    <property type="term" value="F:endopeptidase activity"/>
    <property type="evidence" value="ECO:0007669"/>
    <property type="project" value="TreeGrafter"/>
</dbReference>
<evidence type="ECO:0000313" key="10">
    <source>
        <dbReference type="Proteomes" id="UP000032749"/>
    </source>
</evidence>
<dbReference type="InterPro" id="IPR036034">
    <property type="entry name" value="PDZ_sf"/>
</dbReference>
<feature type="compositionally biased region" description="Basic and acidic residues" evidence="6">
    <location>
        <begin position="621"/>
        <end position="644"/>
    </location>
</feature>
<dbReference type="InterPro" id="IPR040573">
    <property type="entry name" value="TSP_N"/>
</dbReference>
<organism evidence="9 10">
    <name type="scientific">Oleispira antarctica RB-8</name>
    <dbReference type="NCBI Taxonomy" id="698738"/>
    <lineage>
        <taxon>Bacteria</taxon>
        <taxon>Pseudomonadati</taxon>
        <taxon>Pseudomonadota</taxon>
        <taxon>Gammaproteobacteria</taxon>
        <taxon>Oceanospirillales</taxon>
        <taxon>Oceanospirillaceae</taxon>
        <taxon>Oleispira</taxon>
    </lineage>
</organism>
<dbReference type="Gene3D" id="3.90.226.10">
    <property type="entry name" value="2-enoyl-CoA Hydratase, Chain A, domain 1"/>
    <property type="match status" value="1"/>
</dbReference>
<dbReference type="OrthoDB" id="9812068at2"/>
<dbReference type="CDD" id="cd07560">
    <property type="entry name" value="Peptidase_S41_CPP"/>
    <property type="match status" value="1"/>
</dbReference>
<evidence type="ECO:0000313" key="9">
    <source>
        <dbReference type="EMBL" id="CCK75836.1"/>
    </source>
</evidence>
<dbReference type="Pfam" id="PF17804">
    <property type="entry name" value="TSP_NTD"/>
    <property type="match status" value="1"/>
</dbReference>
<dbReference type="SUPFAM" id="SSF52096">
    <property type="entry name" value="ClpP/crotonase"/>
    <property type="match status" value="1"/>
</dbReference>
<dbReference type="Pfam" id="PF00595">
    <property type="entry name" value="PDZ"/>
    <property type="match status" value="1"/>
</dbReference>
<feature type="chain" id="PRO_5004374250" evidence="7">
    <location>
        <begin position="28"/>
        <end position="739"/>
    </location>
</feature>
<dbReference type="InterPro" id="IPR001478">
    <property type="entry name" value="PDZ"/>
</dbReference>
<feature type="compositionally biased region" description="Basic and acidic residues" evidence="6">
    <location>
        <begin position="656"/>
        <end position="700"/>
    </location>
</feature>
<dbReference type="PATRIC" id="fig|698738.3.peg.1718"/>
<dbReference type="SMART" id="SM00245">
    <property type="entry name" value="TSPc"/>
    <property type="match status" value="1"/>
</dbReference>
<keyword evidence="7" id="KW-0732">Signal</keyword>
<reference evidence="9 10" key="1">
    <citation type="journal article" date="2013" name="Nat. Commun.">
        <title>Genome sequence and functional genomic analysis of the oil-degrading bacterium Oleispira antarctica.</title>
        <authorList>
            <person name="Kube M."/>
            <person name="Chernikova T.N."/>
            <person name="Al-Ramahi Y."/>
            <person name="Beloqui A."/>
            <person name="Lopez-Cortez N."/>
            <person name="Guazzaroni M.E."/>
            <person name="Heipieper H.J."/>
            <person name="Klages S."/>
            <person name="Kotsyurbenko O.R."/>
            <person name="Langer I."/>
            <person name="Nechitaylo T.Y."/>
            <person name="Lunsdorf H."/>
            <person name="Fernandez M."/>
            <person name="Juarez S."/>
            <person name="Ciordia S."/>
            <person name="Singer A."/>
            <person name="Kagan O."/>
            <person name="Egorova O."/>
            <person name="Petit P.A."/>
            <person name="Stogios P."/>
            <person name="Kim Y."/>
            <person name="Tchigvintsev A."/>
            <person name="Flick R."/>
            <person name="Denaro R."/>
            <person name="Genovese M."/>
            <person name="Albar J.P."/>
            <person name="Reva O.N."/>
            <person name="Martinez-Gomariz M."/>
            <person name="Tran H."/>
            <person name="Ferrer M."/>
            <person name="Savchenko A."/>
            <person name="Yakunin A.F."/>
            <person name="Yakimov M.M."/>
            <person name="Golyshina O.V."/>
            <person name="Reinhardt R."/>
            <person name="Golyshin P.N."/>
        </authorList>
    </citation>
    <scope>NUCLEOTIDE SEQUENCE [LARGE SCALE GENOMIC DNA]</scope>
</reference>
<dbReference type="NCBIfam" id="TIGR00225">
    <property type="entry name" value="prc"/>
    <property type="match status" value="1"/>
</dbReference>
<dbReference type="GO" id="GO:0030288">
    <property type="term" value="C:outer membrane-bounded periplasmic space"/>
    <property type="evidence" value="ECO:0007669"/>
    <property type="project" value="TreeGrafter"/>
</dbReference>
<dbReference type="Pfam" id="PF11818">
    <property type="entry name" value="DUF3340"/>
    <property type="match status" value="1"/>
</dbReference>
<dbReference type="AlphaFoldDB" id="R4YLV7"/>
<evidence type="ECO:0000256" key="3">
    <source>
        <dbReference type="ARBA" id="ARBA00022801"/>
    </source>
</evidence>
<dbReference type="PROSITE" id="PS50106">
    <property type="entry name" value="PDZ"/>
    <property type="match status" value="1"/>
</dbReference>
<dbReference type="InterPro" id="IPR004447">
    <property type="entry name" value="Peptidase_S41A"/>
</dbReference>
<evidence type="ECO:0000256" key="7">
    <source>
        <dbReference type="SAM" id="SignalP"/>
    </source>
</evidence>
<evidence type="ECO:0000256" key="6">
    <source>
        <dbReference type="SAM" id="MobiDB-lite"/>
    </source>
</evidence>
<dbReference type="Pfam" id="PF03572">
    <property type="entry name" value="Peptidase_S41"/>
    <property type="match status" value="1"/>
</dbReference>
<evidence type="ECO:0000256" key="5">
    <source>
        <dbReference type="RuleBase" id="RU004404"/>
    </source>
</evidence>
<dbReference type="GO" id="GO:0007165">
    <property type="term" value="P:signal transduction"/>
    <property type="evidence" value="ECO:0007669"/>
    <property type="project" value="TreeGrafter"/>
</dbReference>
<accession>R4YLV7</accession>
<keyword evidence="3 5" id="KW-0378">Hydrolase</keyword>
<dbReference type="InterPro" id="IPR029045">
    <property type="entry name" value="ClpP/crotonase-like_dom_sf"/>
</dbReference>
<dbReference type="KEGG" id="oai:OLEAN_C16600"/>
<dbReference type="SUPFAM" id="SSF50156">
    <property type="entry name" value="PDZ domain-like"/>
    <property type="match status" value="1"/>
</dbReference>
<dbReference type="InterPro" id="IPR020992">
    <property type="entry name" value="Tail_Prtase_C"/>
</dbReference>
<feature type="region of interest" description="Disordered" evidence="6">
    <location>
        <begin position="621"/>
        <end position="713"/>
    </location>
</feature>
<gene>
    <name evidence="9" type="ORF">OLEAN_C16600</name>
</gene>
<keyword evidence="10" id="KW-1185">Reference proteome</keyword>
<name>R4YLV7_OLEAN</name>